<dbReference type="Pfam" id="PF01453">
    <property type="entry name" value="B_lectin"/>
    <property type="match status" value="1"/>
</dbReference>
<protein>
    <recommendedName>
        <fullName evidence="9">Bulb-type lectin domain-containing protein</fullName>
    </recommendedName>
</protein>
<dbReference type="SMART" id="SM00108">
    <property type="entry name" value="B_lectin"/>
    <property type="match status" value="1"/>
</dbReference>
<comment type="caution">
    <text evidence="10">The sequence shown here is derived from an EMBL/GenBank/DDBJ whole genome shotgun (WGS) entry which is preliminary data.</text>
</comment>
<evidence type="ECO:0000256" key="2">
    <source>
        <dbReference type="ARBA" id="ARBA00022692"/>
    </source>
</evidence>
<evidence type="ECO:0000256" key="1">
    <source>
        <dbReference type="ARBA" id="ARBA00004167"/>
    </source>
</evidence>
<organism evidence="10 11">
    <name type="scientific">Acer saccharum</name>
    <name type="common">Sugar maple</name>
    <dbReference type="NCBI Taxonomy" id="4024"/>
    <lineage>
        <taxon>Eukaryota</taxon>
        <taxon>Viridiplantae</taxon>
        <taxon>Streptophyta</taxon>
        <taxon>Embryophyta</taxon>
        <taxon>Tracheophyta</taxon>
        <taxon>Spermatophyta</taxon>
        <taxon>Magnoliopsida</taxon>
        <taxon>eudicotyledons</taxon>
        <taxon>Gunneridae</taxon>
        <taxon>Pentapetalae</taxon>
        <taxon>rosids</taxon>
        <taxon>malvids</taxon>
        <taxon>Sapindales</taxon>
        <taxon>Sapindaceae</taxon>
        <taxon>Hippocastanoideae</taxon>
        <taxon>Acereae</taxon>
        <taxon>Acer</taxon>
    </lineage>
</organism>
<dbReference type="Pfam" id="PF00954">
    <property type="entry name" value="S_locus_glycop"/>
    <property type="match status" value="1"/>
</dbReference>
<gene>
    <name evidence="10" type="ORF">LWI29_027054</name>
</gene>
<feature type="domain" description="Bulb-type lectin" evidence="9">
    <location>
        <begin position="28"/>
        <end position="149"/>
    </location>
</feature>
<keyword evidence="4" id="KW-1133">Transmembrane helix</keyword>
<evidence type="ECO:0000256" key="7">
    <source>
        <dbReference type="ARBA" id="ARBA00023180"/>
    </source>
</evidence>
<evidence type="ECO:0000313" key="11">
    <source>
        <dbReference type="Proteomes" id="UP001168877"/>
    </source>
</evidence>
<dbReference type="Proteomes" id="UP001168877">
    <property type="component" value="Unassembled WGS sequence"/>
</dbReference>
<sequence length="453" mass="51051">MDISISFLFLLLLQTPISSSKTFDNNILRQGSSLSVEKSSDQLISPNGVYSAGFFSVGDNAFSFAVWFTKSSPPTAAWMANRDMPVNGKGSKLSLLKNGDLSLTDATGIHIWNSKTFSGNSQTVQLVLADTGNLVLFTLENVPRLLWQSFDSPTDTLLPDQPFANSSTQLVSSRSQGNCSSGFYKFYFDDDNVLRLLYTGPLISSVYWPLLWKGINLWDLGRTTYNNSRIAVFDTSGFFKSSDNYTFKPSDFGMGPRRRLTLDYDGNLRMYSLEETTGKWDVSWQLESKQCRIHGVCGPNSLCHYDPFNGRTCSCLPGFKIKNHTDWSYGCELESKISCNRTRVGFLRIPQVDFYGYDISYISNSTISRCRTECMKLCNCKGFMLKFDEWRGVYDCFPKFLLINGLRSPEFTGISYIKLPIDRMFLFSSNNSTQNVSMLDCSGLGPVVVDRMM</sequence>
<evidence type="ECO:0000259" key="9">
    <source>
        <dbReference type="PROSITE" id="PS50927"/>
    </source>
</evidence>
<comment type="subcellular location">
    <subcellularLocation>
        <location evidence="1">Membrane</location>
        <topology evidence="1">Single-pass membrane protein</topology>
    </subcellularLocation>
</comment>
<keyword evidence="6" id="KW-1015">Disulfide bond</keyword>
<keyword evidence="3 8" id="KW-0732">Signal</keyword>
<dbReference type="CDD" id="cd00053">
    <property type="entry name" value="EGF"/>
    <property type="match status" value="1"/>
</dbReference>
<dbReference type="InterPro" id="IPR036426">
    <property type="entry name" value="Bulb-type_lectin_dom_sf"/>
</dbReference>
<keyword evidence="5" id="KW-0472">Membrane</keyword>
<dbReference type="AlphaFoldDB" id="A0AA39RMZ7"/>
<keyword evidence="7" id="KW-0325">Glycoprotein</keyword>
<keyword evidence="11" id="KW-1185">Reference proteome</keyword>
<dbReference type="GO" id="GO:0016020">
    <property type="term" value="C:membrane"/>
    <property type="evidence" value="ECO:0007669"/>
    <property type="project" value="UniProtKB-SubCell"/>
</dbReference>
<dbReference type="PROSITE" id="PS50927">
    <property type="entry name" value="BULB_LECTIN"/>
    <property type="match status" value="1"/>
</dbReference>
<feature type="signal peptide" evidence="8">
    <location>
        <begin position="1"/>
        <end position="20"/>
    </location>
</feature>
<dbReference type="GO" id="GO:0048544">
    <property type="term" value="P:recognition of pollen"/>
    <property type="evidence" value="ECO:0007669"/>
    <property type="project" value="InterPro"/>
</dbReference>
<accession>A0AA39RMZ7</accession>
<reference evidence="10" key="2">
    <citation type="submission" date="2023-06" db="EMBL/GenBank/DDBJ databases">
        <authorList>
            <person name="Swenson N.G."/>
            <person name="Wegrzyn J.L."/>
            <person name="Mcevoy S.L."/>
        </authorList>
    </citation>
    <scope>NUCLEOTIDE SEQUENCE</scope>
    <source>
        <strain evidence="10">NS2018</strain>
        <tissue evidence="10">Leaf</tissue>
    </source>
</reference>
<dbReference type="CDD" id="cd01098">
    <property type="entry name" value="PAN_AP_plant"/>
    <property type="match status" value="1"/>
</dbReference>
<dbReference type="PANTHER" id="PTHR47974:SF3">
    <property type="entry name" value="RECEPTOR-LIKE SERINE_THREONINE-PROTEIN KINASE"/>
    <property type="match status" value="1"/>
</dbReference>
<dbReference type="PANTHER" id="PTHR47974">
    <property type="entry name" value="OS07G0415500 PROTEIN"/>
    <property type="match status" value="1"/>
</dbReference>
<dbReference type="SUPFAM" id="SSF51110">
    <property type="entry name" value="alpha-D-mannose-specific plant lectins"/>
    <property type="match status" value="1"/>
</dbReference>
<evidence type="ECO:0000256" key="3">
    <source>
        <dbReference type="ARBA" id="ARBA00022729"/>
    </source>
</evidence>
<proteinExistence type="predicted"/>
<evidence type="ECO:0000256" key="6">
    <source>
        <dbReference type="ARBA" id="ARBA00023157"/>
    </source>
</evidence>
<dbReference type="CDD" id="cd00028">
    <property type="entry name" value="B_lectin"/>
    <property type="match status" value="1"/>
</dbReference>
<name>A0AA39RMZ7_ACESA</name>
<evidence type="ECO:0000256" key="4">
    <source>
        <dbReference type="ARBA" id="ARBA00022989"/>
    </source>
</evidence>
<keyword evidence="2" id="KW-0812">Transmembrane</keyword>
<dbReference type="Gene3D" id="2.90.10.10">
    <property type="entry name" value="Bulb-type lectin domain"/>
    <property type="match status" value="1"/>
</dbReference>
<evidence type="ECO:0000256" key="8">
    <source>
        <dbReference type="SAM" id="SignalP"/>
    </source>
</evidence>
<feature type="chain" id="PRO_5041280733" description="Bulb-type lectin domain-containing protein" evidence="8">
    <location>
        <begin position="21"/>
        <end position="453"/>
    </location>
</feature>
<dbReference type="EMBL" id="JAUESC010000386">
    <property type="protein sequence ID" value="KAK0577040.1"/>
    <property type="molecule type" value="Genomic_DNA"/>
</dbReference>
<evidence type="ECO:0000256" key="5">
    <source>
        <dbReference type="ARBA" id="ARBA00023136"/>
    </source>
</evidence>
<dbReference type="InterPro" id="IPR000858">
    <property type="entry name" value="S_locus_glycoprot_dom"/>
</dbReference>
<reference evidence="10" key="1">
    <citation type="journal article" date="2022" name="Plant J.">
        <title>Strategies of tolerance reflected in two North American maple genomes.</title>
        <authorList>
            <person name="McEvoy S.L."/>
            <person name="Sezen U.U."/>
            <person name="Trouern-Trend A."/>
            <person name="McMahon S.M."/>
            <person name="Schaberg P.G."/>
            <person name="Yang J."/>
            <person name="Wegrzyn J.L."/>
            <person name="Swenson N.G."/>
        </authorList>
    </citation>
    <scope>NUCLEOTIDE SEQUENCE</scope>
    <source>
        <strain evidence="10">NS2018</strain>
    </source>
</reference>
<dbReference type="InterPro" id="IPR001480">
    <property type="entry name" value="Bulb-type_lectin_dom"/>
</dbReference>
<evidence type="ECO:0000313" key="10">
    <source>
        <dbReference type="EMBL" id="KAK0577040.1"/>
    </source>
</evidence>